<dbReference type="AlphaFoldDB" id="A0A8X8XL08"/>
<reference evidence="11" key="1">
    <citation type="submission" date="2018-01" db="EMBL/GenBank/DDBJ databases">
        <authorList>
            <person name="Mao J.F."/>
        </authorList>
    </citation>
    <scope>NUCLEOTIDE SEQUENCE</scope>
    <source>
        <strain evidence="11">Huo1</strain>
        <tissue evidence="11">Leaf</tissue>
    </source>
</reference>
<dbReference type="PANTHER" id="PTHR10766">
    <property type="entry name" value="TRANSMEMBRANE 9 SUPERFAMILY PROTEIN"/>
    <property type="match status" value="1"/>
</dbReference>
<evidence type="ECO:0000313" key="11">
    <source>
        <dbReference type="EMBL" id="KAG6414757.1"/>
    </source>
</evidence>
<evidence type="ECO:0000256" key="1">
    <source>
        <dbReference type="ARBA" id="ARBA00004337"/>
    </source>
</evidence>
<feature type="transmembrane region" description="Helical" evidence="10">
    <location>
        <begin position="441"/>
        <end position="465"/>
    </location>
</feature>
<evidence type="ECO:0000256" key="9">
    <source>
        <dbReference type="ARBA" id="ARBA00023136"/>
    </source>
</evidence>
<feature type="transmembrane region" description="Helical" evidence="10">
    <location>
        <begin position="490"/>
        <end position="514"/>
    </location>
</feature>
<keyword evidence="5 10" id="KW-0732">Signal</keyword>
<keyword evidence="6" id="KW-0967">Endosome</keyword>
<dbReference type="GO" id="GO:0072657">
    <property type="term" value="P:protein localization to membrane"/>
    <property type="evidence" value="ECO:0007669"/>
    <property type="project" value="TreeGrafter"/>
</dbReference>
<proteinExistence type="inferred from homology"/>
<feature type="transmembrane region" description="Helical" evidence="10">
    <location>
        <begin position="225"/>
        <end position="247"/>
    </location>
</feature>
<evidence type="ECO:0000256" key="4">
    <source>
        <dbReference type="ARBA" id="ARBA00022692"/>
    </source>
</evidence>
<comment type="caution">
    <text evidence="11">The sequence shown here is derived from an EMBL/GenBank/DDBJ whole genome shotgun (WGS) entry which is preliminary data.</text>
</comment>
<sequence length="595" mass="67866">MRFLKSALVTALLLLLPIALDCANTYNVGDRVPLFVNKIGPLHNPSETYEYYELPFCRPDQVIQKKESFGEVLGGDRLANALYDLRFAVNTTRAVVCPNKLTKGDLTKFRDAITNDFYYNMYYDDLPLWAYIGKVEDESWKADSKGKKLLLFTNVHFDALYNGNQVIEIQAFSEPSHMVDVTEDVDVEVEFTYSISWKRTSMPYDNRMERYARASSLHIIHQSHWFSFANSIVIVILLTGLLTLLLLRHVKNDLRKWSIGDEDEEKEVGWKYIHEDVFRCPTNLPLFSAVLGCGTQLLTISTSFYSQYAETGREKSLLFAGILFLGPLLFTAFTLNLLAASFGVTAALPLGTICVIVLVYILVSVPLLALGGVFGHRYKSASSASPITTKCPREIPSLAWYRKTPGQMFLAGLLPYSAVALELHHFYATLWGYKLYSSPGILFFTFVVLILITAILSVGLTYFQLSVEDHEWQWRYAQQHCFLHFFSKGYFHMCLPFMAFHGLHIFACFNHFPYDPPLLLQICRSVMRGGSTAIFMFCYCIYFYLHSNMAGLLQTVFFFGYNACICYAFFLMLGAVSFQASLLFVRRIYHAIKSE</sequence>
<dbReference type="InterPro" id="IPR004240">
    <property type="entry name" value="EMP70"/>
</dbReference>
<evidence type="ECO:0000256" key="10">
    <source>
        <dbReference type="RuleBase" id="RU363079"/>
    </source>
</evidence>
<evidence type="ECO:0000256" key="6">
    <source>
        <dbReference type="ARBA" id="ARBA00022753"/>
    </source>
</evidence>
<keyword evidence="7 10" id="KW-1133">Transmembrane helix</keyword>
<feature type="transmembrane region" description="Helical" evidence="10">
    <location>
        <begin position="526"/>
        <end position="545"/>
    </location>
</feature>
<feature type="signal peptide" evidence="10">
    <location>
        <begin position="1"/>
        <end position="23"/>
    </location>
</feature>
<keyword evidence="12" id="KW-1185">Reference proteome</keyword>
<feature type="transmembrane region" description="Helical" evidence="10">
    <location>
        <begin position="346"/>
        <end position="370"/>
    </location>
</feature>
<gene>
    <name evidence="11" type="ORF">SASPL_122131</name>
</gene>
<evidence type="ECO:0000256" key="3">
    <source>
        <dbReference type="ARBA" id="ARBA00005227"/>
    </source>
</evidence>
<feature type="transmembrane region" description="Helical" evidence="10">
    <location>
        <begin position="557"/>
        <end position="585"/>
    </location>
</feature>
<dbReference type="GO" id="GO:0000139">
    <property type="term" value="C:Golgi membrane"/>
    <property type="evidence" value="ECO:0007669"/>
    <property type="project" value="UniProtKB-SubCell"/>
</dbReference>
<evidence type="ECO:0000256" key="7">
    <source>
        <dbReference type="ARBA" id="ARBA00022989"/>
    </source>
</evidence>
<evidence type="ECO:0000256" key="8">
    <source>
        <dbReference type="ARBA" id="ARBA00023034"/>
    </source>
</evidence>
<keyword evidence="9 10" id="KW-0472">Membrane</keyword>
<protein>
    <recommendedName>
        <fullName evidence="10">Transmembrane 9 superfamily member</fullName>
    </recommendedName>
</protein>
<accession>A0A8X8XL08</accession>
<keyword evidence="8" id="KW-0333">Golgi apparatus</keyword>
<organism evidence="11">
    <name type="scientific">Salvia splendens</name>
    <name type="common">Scarlet sage</name>
    <dbReference type="NCBI Taxonomy" id="180675"/>
    <lineage>
        <taxon>Eukaryota</taxon>
        <taxon>Viridiplantae</taxon>
        <taxon>Streptophyta</taxon>
        <taxon>Embryophyta</taxon>
        <taxon>Tracheophyta</taxon>
        <taxon>Spermatophyta</taxon>
        <taxon>Magnoliopsida</taxon>
        <taxon>eudicotyledons</taxon>
        <taxon>Gunneridae</taxon>
        <taxon>Pentapetalae</taxon>
        <taxon>asterids</taxon>
        <taxon>lamiids</taxon>
        <taxon>Lamiales</taxon>
        <taxon>Lamiaceae</taxon>
        <taxon>Nepetoideae</taxon>
        <taxon>Mentheae</taxon>
        <taxon>Salviinae</taxon>
        <taxon>Salvia</taxon>
        <taxon>Salvia subgen. Calosphace</taxon>
        <taxon>core Calosphace</taxon>
    </lineage>
</organism>
<comment type="subcellular location">
    <subcellularLocation>
        <location evidence="1">Endosome membrane</location>
        <topology evidence="1">Multi-pass membrane protein</topology>
    </subcellularLocation>
    <subcellularLocation>
        <location evidence="2">Golgi apparatus membrane</location>
        <topology evidence="2">Multi-pass membrane protein</topology>
    </subcellularLocation>
</comment>
<evidence type="ECO:0000256" key="2">
    <source>
        <dbReference type="ARBA" id="ARBA00004653"/>
    </source>
</evidence>
<keyword evidence="4 10" id="KW-0812">Transmembrane</keyword>
<evidence type="ECO:0000256" key="5">
    <source>
        <dbReference type="ARBA" id="ARBA00022729"/>
    </source>
</evidence>
<dbReference type="Proteomes" id="UP000298416">
    <property type="component" value="Unassembled WGS sequence"/>
</dbReference>
<dbReference type="PANTHER" id="PTHR10766:SF119">
    <property type="entry name" value="TRANSMEMBRANE 9 SUPERFAMILY MEMBER 5"/>
    <property type="match status" value="1"/>
</dbReference>
<name>A0A8X8XL08_SALSN</name>
<dbReference type="GO" id="GO:0010008">
    <property type="term" value="C:endosome membrane"/>
    <property type="evidence" value="ECO:0007669"/>
    <property type="project" value="UniProtKB-SubCell"/>
</dbReference>
<feature type="chain" id="PRO_5036517188" description="Transmembrane 9 superfamily member" evidence="10">
    <location>
        <begin position="24"/>
        <end position="595"/>
    </location>
</feature>
<dbReference type="Pfam" id="PF02990">
    <property type="entry name" value="EMP70"/>
    <property type="match status" value="1"/>
</dbReference>
<comment type="caution">
    <text evidence="10">Lacks conserved residue(s) required for the propagation of feature annotation.</text>
</comment>
<dbReference type="EMBL" id="PNBA02000008">
    <property type="protein sequence ID" value="KAG6414757.1"/>
    <property type="molecule type" value="Genomic_DNA"/>
</dbReference>
<comment type="similarity">
    <text evidence="3 10">Belongs to the nonaspanin (TM9SF) (TC 9.A.2) family.</text>
</comment>
<feature type="transmembrane region" description="Helical" evidence="10">
    <location>
        <begin position="317"/>
        <end position="340"/>
    </location>
</feature>
<evidence type="ECO:0000313" key="12">
    <source>
        <dbReference type="Proteomes" id="UP000298416"/>
    </source>
</evidence>
<reference evidence="11" key="2">
    <citation type="submission" date="2020-08" db="EMBL/GenBank/DDBJ databases">
        <title>Plant Genome Project.</title>
        <authorList>
            <person name="Zhang R.-G."/>
        </authorList>
    </citation>
    <scope>NUCLEOTIDE SEQUENCE</scope>
    <source>
        <strain evidence="11">Huo1</strain>
        <tissue evidence="11">Leaf</tissue>
    </source>
</reference>